<feature type="region of interest" description="Disordered" evidence="1">
    <location>
        <begin position="137"/>
        <end position="160"/>
    </location>
</feature>
<keyword evidence="4" id="KW-1185">Reference proteome</keyword>
<dbReference type="EMBL" id="OZ020100">
    <property type="protein sequence ID" value="CAK9273841.1"/>
    <property type="molecule type" value="Genomic_DNA"/>
</dbReference>
<feature type="compositionally biased region" description="Acidic residues" evidence="1">
    <location>
        <begin position="1"/>
        <end position="12"/>
    </location>
</feature>
<dbReference type="Proteomes" id="UP001497444">
    <property type="component" value="Chromosome 5"/>
</dbReference>
<evidence type="ECO:0000313" key="4">
    <source>
        <dbReference type="Proteomes" id="UP001497444"/>
    </source>
</evidence>
<feature type="region of interest" description="Disordered" evidence="1">
    <location>
        <begin position="1"/>
        <end position="25"/>
    </location>
</feature>
<sequence>MGDDDEEEEEKDDHDIVNPSGSGAGVATREIKAGVVNPRSRSCRGCLFYSSFLRDNGQNPTCYGLSHITPHIYRTVGNSDRQATKDFKYACLGYGVHKELNSSSSAAPTAPADQSTSYGELPLCVGIEFLADRRSGNQATTTHHPAFPPNSATPNECSQRRKLEEAVHAMPRPRPAASSTSGGAPGIPKEFSSRFFRCAGLVASAVIRNVGRVAGAARSTFDDIFFPDRRRPK</sequence>
<evidence type="ECO:0000313" key="3">
    <source>
        <dbReference type="EMBL" id="CAK9273841.1"/>
    </source>
</evidence>
<reference evidence="3" key="1">
    <citation type="submission" date="2024-02" db="EMBL/GenBank/DDBJ databases">
        <authorList>
            <consortium name="ELIXIR-Norway"/>
            <consortium name="Elixir Norway"/>
        </authorList>
    </citation>
    <scope>NUCLEOTIDE SEQUENCE</scope>
</reference>
<feature type="domain" description="DUF8204" evidence="2">
    <location>
        <begin position="40"/>
        <end position="130"/>
    </location>
</feature>
<dbReference type="Pfam" id="PF26631">
    <property type="entry name" value="DUF8204"/>
    <property type="match status" value="1"/>
</dbReference>
<dbReference type="InterPro" id="IPR058517">
    <property type="entry name" value="DUF8204"/>
</dbReference>
<gene>
    <name evidence="3" type="ORF">CSSPJE1EN1_LOCUS19319</name>
</gene>
<evidence type="ECO:0000259" key="2">
    <source>
        <dbReference type="Pfam" id="PF26631"/>
    </source>
</evidence>
<name>A0ABP0X5Y8_9BRYO</name>
<protein>
    <recommendedName>
        <fullName evidence="2">DUF8204 domain-containing protein</fullName>
    </recommendedName>
</protein>
<organism evidence="3 4">
    <name type="scientific">Sphagnum jensenii</name>
    <dbReference type="NCBI Taxonomy" id="128206"/>
    <lineage>
        <taxon>Eukaryota</taxon>
        <taxon>Viridiplantae</taxon>
        <taxon>Streptophyta</taxon>
        <taxon>Embryophyta</taxon>
        <taxon>Bryophyta</taxon>
        <taxon>Sphagnophytina</taxon>
        <taxon>Sphagnopsida</taxon>
        <taxon>Sphagnales</taxon>
        <taxon>Sphagnaceae</taxon>
        <taxon>Sphagnum</taxon>
    </lineage>
</organism>
<accession>A0ABP0X5Y8</accession>
<dbReference type="PANTHER" id="PTHR34566">
    <property type="entry name" value="ALTERED INHERITANCE OF MITOCHONDRIA PROTEIN"/>
    <property type="match status" value="1"/>
</dbReference>
<proteinExistence type="predicted"/>
<evidence type="ECO:0000256" key="1">
    <source>
        <dbReference type="SAM" id="MobiDB-lite"/>
    </source>
</evidence>
<dbReference type="PANTHER" id="PTHR34566:SF2">
    <property type="entry name" value="ALTERED INHERITANCE OF MITOCHONDRIA PROTEIN"/>
    <property type="match status" value="1"/>
</dbReference>